<sequence>MIQRLAAILAAVALVLCVATTSAEAGQPAKPFSVDVEFSKVTCGAIIKLTHVPSGFKLHSHNVRYGSGSGQQSVTGLPNRDDPNSLWVVKKGWGESCTRGEPIPCGSTVRLMHAATRTHLHSHQHASPLSGNQEISAYSGEDTGDNWTLKCKSGKVWLRESPIGLVHEGTGRHLATGEQYMFQRPIAGQLEVHGARSASSESEWMAQEGIYFSARNSG</sequence>
<dbReference type="SUPFAM" id="SSF82109">
    <property type="entry name" value="MIR domain"/>
    <property type="match status" value="1"/>
</dbReference>
<feature type="signal peptide" evidence="3">
    <location>
        <begin position="1"/>
        <end position="25"/>
    </location>
</feature>
<reference evidence="5 6" key="1">
    <citation type="submission" date="2009-11" db="EMBL/GenBank/DDBJ databases">
        <title>Annotation of Allomyces macrogynus ATCC 38327.</title>
        <authorList>
            <consortium name="The Broad Institute Genome Sequencing Platform"/>
            <person name="Russ C."/>
            <person name="Cuomo C."/>
            <person name="Burger G."/>
            <person name="Gray M.W."/>
            <person name="Holland P.W.H."/>
            <person name="King N."/>
            <person name="Lang F.B.F."/>
            <person name="Roger A.J."/>
            <person name="Ruiz-Trillo I."/>
            <person name="Young S.K."/>
            <person name="Zeng Q."/>
            <person name="Gargeya S."/>
            <person name="Fitzgerald M."/>
            <person name="Haas B."/>
            <person name="Abouelleil A."/>
            <person name="Alvarado L."/>
            <person name="Arachchi H.M."/>
            <person name="Berlin A."/>
            <person name="Chapman S.B."/>
            <person name="Gearin G."/>
            <person name="Goldberg J."/>
            <person name="Griggs A."/>
            <person name="Gujja S."/>
            <person name="Hansen M."/>
            <person name="Heiman D."/>
            <person name="Howarth C."/>
            <person name="Larimer J."/>
            <person name="Lui A."/>
            <person name="MacDonald P.J.P."/>
            <person name="McCowen C."/>
            <person name="Montmayeur A."/>
            <person name="Murphy C."/>
            <person name="Neiman D."/>
            <person name="Pearson M."/>
            <person name="Priest M."/>
            <person name="Roberts A."/>
            <person name="Saif S."/>
            <person name="Shea T."/>
            <person name="Sisk P."/>
            <person name="Stolte C."/>
            <person name="Sykes S."/>
            <person name="Wortman J."/>
            <person name="Nusbaum C."/>
            <person name="Birren B."/>
        </authorList>
    </citation>
    <scope>NUCLEOTIDE SEQUENCE [LARGE SCALE GENOMIC DNA]</scope>
    <source>
        <strain evidence="5 6">ATCC 38327</strain>
    </source>
</reference>
<reference evidence="6" key="2">
    <citation type="submission" date="2009-11" db="EMBL/GenBank/DDBJ databases">
        <title>The Genome Sequence of Allomyces macrogynus strain ATCC 38327.</title>
        <authorList>
            <consortium name="The Broad Institute Genome Sequencing Platform"/>
            <person name="Russ C."/>
            <person name="Cuomo C."/>
            <person name="Shea T."/>
            <person name="Young S.K."/>
            <person name="Zeng Q."/>
            <person name="Koehrsen M."/>
            <person name="Haas B."/>
            <person name="Borodovsky M."/>
            <person name="Guigo R."/>
            <person name="Alvarado L."/>
            <person name="Berlin A."/>
            <person name="Borenstein D."/>
            <person name="Chen Z."/>
            <person name="Engels R."/>
            <person name="Freedman E."/>
            <person name="Gellesch M."/>
            <person name="Goldberg J."/>
            <person name="Griggs A."/>
            <person name="Gujja S."/>
            <person name="Heiman D."/>
            <person name="Hepburn T."/>
            <person name="Howarth C."/>
            <person name="Jen D."/>
            <person name="Larson L."/>
            <person name="Lewis B."/>
            <person name="Mehta T."/>
            <person name="Park D."/>
            <person name="Pearson M."/>
            <person name="Roberts A."/>
            <person name="Saif S."/>
            <person name="Shenoy N."/>
            <person name="Sisk P."/>
            <person name="Stolte C."/>
            <person name="Sykes S."/>
            <person name="Walk T."/>
            <person name="White J."/>
            <person name="Yandava C."/>
            <person name="Burger G."/>
            <person name="Gray M.W."/>
            <person name="Holland P.W.H."/>
            <person name="King N."/>
            <person name="Lang F.B.F."/>
            <person name="Roger A.J."/>
            <person name="Ruiz-Trillo I."/>
            <person name="Lander E."/>
            <person name="Nusbaum C."/>
        </authorList>
    </citation>
    <scope>NUCLEOTIDE SEQUENCE [LARGE SCALE GENOMIC DNA]</scope>
    <source>
        <strain evidence="6">ATCC 38327</strain>
    </source>
</reference>
<accession>A0A0L0STP2</accession>
<organism evidence="5 6">
    <name type="scientific">Allomyces macrogynus (strain ATCC 38327)</name>
    <name type="common">Allomyces javanicus var. macrogynus</name>
    <dbReference type="NCBI Taxonomy" id="578462"/>
    <lineage>
        <taxon>Eukaryota</taxon>
        <taxon>Fungi</taxon>
        <taxon>Fungi incertae sedis</taxon>
        <taxon>Blastocladiomycota</taxon>
        <taxon>Blastocladiomycetes</taxon>
        <taxon>Blastocladiales</taxon>
        <taxon>Blastocladiaceae</taxon>
        <taxon>Allomyces</taxon>
    </lineage>
</organism>
<dbReference type="PANTHER" id="PTHR46809:SF2">
    <property type="entry name" value="GH21273P"/>
    <property type="match status" value="1"/>
</dbReference>
<dbReference type="AlphaFoldDB" id="A0A0L0STP2"/>
<evidence type="ECO:0000259" key="4">
    <source>
        <dbReference type="PROSITE" id="PS50919"/>
    </source>
</evidence>
<evidence type="ECO:0000313" key="6">
    <source>
        <dbReference type="Proteomes" id="UP000054350"/>
    </source>
</evidence>
<protein>
    <recommendedName>
        <fullName evidence="4">MIR domain-containing protein</fullName>
    </recommendedName>
</protein>
<feature type="domain" description="MIR" evidence="4">
    <location>
        <begin position="100"/>
        <end position="152"/>
    </location>
</feature>
<evidence type="ECO:0000313" key="5">
    <source>
        <dbReference type="EMBL" id="KNE65918.1"/>
    </source>
</evidence>
<dbReference type="EMBL" id="GG745348">
    <property type="protein sequence ID" value="KNE65918.1"/>
    <property type="molecule type" value="Genomic_DNA"/>
</dbReference>
<dbReference type="SMART" id="SM00472">
    <property type="entry name" value="MIR"/>
    <property type="match status" value="3"/>
</dbReference>
<keyword evidence="6" id="KW-1185">Reference proteome</keyword>
<evidence type="ECO:0000256" key="3">
    <source>
        <dbReference type="SAM" id="SignalP"/>
    </source>
</evidence>
<dbReference type="VEuPathDB" id="FungiDB:AMAG_09882"/>
<name>A0A0L0STP2_ALLM3</name>
<dbReference type="STRING" id="578462.A0A0L0STP2"/>
<keyword evidence="2" id="KW-0677">Repeat</keyword>
<proteinExistence type="predicted"/>
<dbReference type="InterPro" id="IPR036300">
    <property type="entry name" value="MIR_dom_sf"/>
</dbReference>
<evidence type="ECO:0000256" key="2">
    <source>
        <dbReference type="ARBA" id="ARBA00022737"/>
    </source>
</evidence>
<dbReference type="PROSITE" id="PS50919">
    <property type="entry name" value="MIR"/>
    <property type="match status" value="2"/>
</dbReference>
<dbReference type="OrthoDB" id="5588846at2759"/>
<dbReference type="eggNOG" id="KOG3358">
    <property type="taxonomic scope" value="Eukaryota"/>
</dbReference>
<dbReference type="Proteomes" id="UP000054350">
    <property type="component" value="Unassembled WGS sequence"/>
</dbReference>
<gene>
    <name evidence="5" type="ORF">AMAG_09882</name>
</gene>
<evidence type="ECO:0000256" key="1">
    <source>
        <dbReference type="ARBA" id="ARBA00022729"/>
    </source>
</evidence>
<keyword evidence="1 3" id="KW-0732">Signal</keyword>
<dbReference type="OMA" id="KPQHGTR"/>
<dbReference type="InterPro" id="IPR016093">
    <property type="entry name" value="MIR_motif"/>
</dbReference>
<dbReference type="Pfam" id="PF02815">
    <property type="entry name" value="MIR"/>
    <property type="match status" value="1"/>
</dbReference>
<feature type="domain" description="MIR" evidence="4">
    <location>
        <begin position="38"/>
        <end position="92"/>
    </location>
</feature>
<feature type="chain" id="PRO_5005548296" description="MIR domain-containing protein" evidence="3">
    <location>
        <begin position="26"/>
        <end position="218"/>
    </location>
</feature>
<dbReference type="Gene3D" id="2.80.10.50">
    <property type="match status" value="1"/>
</dbReference>
<dbReference type="PANTHER" id="PTHR46809">
    <property type="entry name" value="STROMAL CELL-DERIVED FACTOR 2-LIKE PROTEIN"/>
    <property type="match status" value="1"/>
</dbReference>